<keyword evidence="1" id="KW-0489">Methyltransferase</keyword>
<dbReference type="PANTHER" id="PTHR43464">
    <property type="entry name" value="METHYLTRANSFERASE"/>
    <property type="match status" value="1"/>
</dbReference>
<dbReference type="GO" id="GO:0032259">
    <property type="term" value="P:methylation"/>
    <property type="evidence" value="ECO:0007669"/>
    <property type="project" value="UniProtKB-KW"/>
</dbReference>
<dbReference type="AlphaFoldDB" id="A0A7I7SD86"/>
<dbReference type="InterPro" id="IPR029063">
    <property type="entry name" value="SAM-dependent_MTases_sf"/>
</dbReference>
<proteinExistence type="predicted"/>
<dbReference type="OrthoDB" id="3825914at2"/>
<name>A0A7I7SD86_9MYCO</name>
<keyword evidence="2" id="KW-0808">Transferase</keyword>
<comment type="caution">
    <text evidence="4">The sequence shown here is derived from an EMBL/GenBank/DDBJ whole genome shotgun (WGS) entry which is preliminary data.</text>
</comment>
<evidence type="ECO:0000256" key="1">
    <source>
        <dbReference type="ARBA" id="ARBA00022603"/>
    </source>
</evidence>
<dbReference type="Gene3D" id="3.40.50.150">
    <property type="entry name" value="Vaccinia Virus protein VP39"/>
    <property type="match status" value="1"/>
</dbReference>
<dbReference type="Pfam" id="PF13649">
    <property type="entry name" value="Methyltransf_25"/>
    <property type="match status" value="1"/>
</dbReference>
<dbReference type="PANTHER" id="PTHR43464:SF19">
    <property type="entry name" value="UBIQUINONE BIOSYNTHESIS O-METHYLTRANSFERASE, MITOCHONDRIAL"/>
    <property type="match status" value="1"/>
</dbReference>
<dbReference type="CDD" id="cd02440">
    <property type="entry name" value="AdoMet_MTases"/>
    <property type="match status" value="1"/>
</dbReference>
<keyword evidence="3" id="KW-0949">S-adenosyl-L-methionine</keyword>
<dbReference type="EMBL" id="NCXO01000004">
    <property type="protein sequence ID" value="OSC35317.1"/>
    <property type="molecule type" value="Genomic_DNA"/>
</dbReference>
<dbReference type="GO" id="GO:0008168">
    <property type="term" value="F:methyltransferase activity"/>
    <property type="evidence" value="ECO:0007669"/>
    <property type="project" value="UniProtKB-KW"/>
</dbReference>
<dbReference type="SUPFAM" id="SSF53335">
    <property type="entry name" value="S-adenosyl-L-methionine-dependent methyltransferases"/>
    <property type="match status" value="1"/>
</dbReference>
<accession>A0A7I7SD86</accession>
<sequence length="154" mass="16167">MTAPAMFADILYRSGKAPWDLGAPQPAVAALIAHGAVQGRVLDAGCGTGHHAVALARAGCDVVGIDGSPTAVRRARLNARAAGVEVEFRCGDVVEELCNALHSFDAVLDSKCFDNLPSTADRRRYAAALHHVMKPGGLLYMLNFARGDSVDGVR</sequence>
<evidence type="ECO:0000313" key="4">
    <source>
        <dbReference type="EMBL" id="OSC35317.1"/>
    </source>
</evidence>
<dbReference type="RefSeq" id="WP_085302185.1">
    <property type="nucleotide sequence ID" value="NZ_AP022594.1"/>
</dbReference>
<protein>
    <submittedName>
        <fullName evidence="4">Uncharacterized protein</fullName>
    </submittedName>
</protein>
<evidence type="ECO:0000313" key="5">
    <source>
        <dbReference type="Proteomes" id="UP000193577"/>
    </source>
</evidence>
<dbReference type="Proteomes" id="UP000193577">
    <property type="component" value="Unassembled WGS sequence"/>
</dbReference>
<gene>
    <name evidence="4" type="ORF">B8W67_02655</name>
</gene>
<evidence type="ECO:0000256" key="3">
    <source>
        <dbReference type="ARBA" id="ARBA00022691"/>
    </source>
</evidence>
<organism evidence="4 5">
    <name type="scientific">Mycolicibacillus koreensis</name>
    <dbReference type="NCBI Taxonomy" id="1069220"/>
    <lineage>
        <taxon>Bacteria</taxon>
        <taxon>Bacillati</taxon>
        <taxon>Actinomycetota</taxon>
        <taxon>Actinomycetes</taxon>
        <taxon>Mycobacteriales</taxon>
        <taxon>Mycobacteriaceae</taxon>
        <taxon>Mycolicibacillus</taxon>
    </lineage>
</organism>
<dbReference type="InterPro" id="IPR041698">
    <property type="entry name" value="Methyltransf_25"/>
</dbReference>
<reference evidence="4 5" key="1">
    <citation type="submission" date="2017-04" db="EMBL/GenBank/DDBJ databases">
        <title>The new phylogeny of genus Mycobacterium.</title>
        <authorList>
            <person name="Tortoli E."/>
            <person name="Trovato A."/>
            <person name="Cirillo D.M."/>
        </authorList>
    </citation>
    <scope>NUCLEOTIDE SEQUENCE [LARGE SCALE GENOMIC DNA]</scope>
    <source>
        <strain evidence="4 5">KCTC 19819</strain>
    </source>
</reference>
<evidence type="ECO:0000256" key="2">
    <source>
        <dbReference type="ARBA" id="ARBA00022679"/>
    </source>
</evidence>
<keyword evidence="5" id="KW-1185">Reference proteome</keyword>